<keyword evidence="2" id="KW-1185">Reference proteome</keyword>
<comment type="caution">
    <text evidence="1">The sequence shown here is derived from an EMBL/GenBank/DDBJ whole genome shotgun (WGS) entry which is preliminary data.</text>
</comment>
<dbReference type="EMBL" id="JACHEO010000036">
    <property type="protein sequence ID" value="MBB5349700.1"/>
    <property type="molecule type" value="Genomic_DNA"/>
</dbReference>
<name>A0A840V6Y5_9BACT</name>
<evidence type="ECO:0000313" key="1">
    <source>
        <dbReference type="EMBL" id="MBB5349700.1"/>
    </source>
</evidence>
<proteinExistence type="predicted"/>
<protein>
    <submittedName>
        <fullName evidence="1">Uncharacterized protein</fullName>
    </submittedName>
</protein>
<dbReference type="AlphaFoldDB" id="A0A840V6Y5"/>
<reference evidence="1 2" key="1">
    <citation type="submission" date="2020-08" db="EMBL/GenBank/DDBJ databases">
        <title>Genomic Encyclopedia of Type Strains, Phase IV (KMG-IV): sequencing the most valuable type-strain genomes for metagenomic binning, comparative biology and taxonomic classification.</title>
        <authorList>
            <person name="Goeker M."/>
        </authorList>
    </citation>
    <scope>NUCLEOTIDE SEQUENCE [LARGE SCALE GENOMIC DNA]</scope>
    <source>
        <strain evidence="1 2">DSM 28570</strain>
    </source>
</reference>
<dbReference type="RefSeq" id="WP_183352544.1">
    <property type="nucleotide sequence ID" value="NZ_JACHEO010000036.1"/>
</dbReference>
<gene>
    <name evidence="1" type="ORF">HNQ81_003457</name>
</gene>
<dbReference type="Proteomes" id="UP000539642">
    <property type="component" value="Unassembled WGS sequence"/>
</dbReference>
<accession>A0A840V6Y5</accession>
<sequence>MILDKLRIMEHALTYGRKEIDDSMVGAIANMTSELRSQLAAVIDAYTEREIKRVDDQFSSSSNGSL</sequence>
<evidence type="ECO:0000313" key="2">
    <source>
        <dbReference type="Proteomes" id="UP000539642"/>
    </source>
</evidence>
<organism evidence="1 2">
    <name type="scientific">Desulfoprunum benzoelyticum</name>
    <dbReference type="NCBI Taxonomy" id="1506996"/>
    <lineage>
        <taxon>Bacteria</taxon>
        <taxon>Pseudomonadati</taxon>
        <taxon>Thermodesulfobacteriota</taxon>
        <taxon>Desulfobulbia</taxon>
        <taxon>Desulfobulbales</taxon>
        <taxon>Desulfobulbaceae</taxon>
        <taxon>Desulfoprunum</taxon>
    </lineage>
</organism>